<accession>A0A4Q1RJK4</accession>
<organism evidence="1 2">
    <name type="scientific">Blautia faecicola</name>
    <dbReference type="NCBI Taxonomy" id="2509240"/>
    <lineage>
        <taxon>Bacteria</taxon>
        <taxon>Bacillati</taxon>
        <taxon>Bacillota</taxon>
        <taxon>Clostridia</taxon>
        <taxon>Lachnospirales</taxon>
        <taxon>Lachnospiraceae</taxon>
        <taxon>Blautia</taxon>
    </lineage>
</organism>
<evidence type="ECO:0000313" key="1">
    <source>
        <dbReference type="EMBL" id="RXS75944.1"/>
    </source>
</evidence>
<dbReference type="OrthoDB" id="3192716at2"/>
<dbReference type="Proteomes" id="UP000290106">
    <property type="component" value="Unassembled WGS sequence"/>
</dbReference>
<comment type="caution">
    <text evidence="1">The sequence shown here is derived from an EMBL/GenBank/DDBJ whole genome shotgun (WGS) entry which is preliminary data.</text>
</comment>
<protein>
    <submittedName>
        <fullName evidence="1">Uncharacterized protein</fullName>
    </submittedName>
</protein>
<evidence type="ECO:0000313" key="2">
    <source>
        <dbReference type="Proteomes" id="UP000290106"/>
    </source>
</evidence>
<name>A0A4Q1RJK4_9FIRM</name>
<gene>
    <name evidence="1" type="ORF">ETP43_12510</name>
</gene>
<dbReference type="EMBL" id="SDKC01000001">
    <property type="protein sequence ID" value="RXS75944.1"/>
    <property type="molecule type" value="Genomic_DNA"/>
</dbReference>
<proteinExistence type="predicted"/>
<reference evidence="1 2" key="1">
    <citation type="submission" date="2019-01" db="EMBL/GenBank/DDBJ databases">
        <title>Blautia sp. nov. KGMB01111 isolated human feces.</title>
        <authorList>
            <person name="Park J.-E."/>
            <person name="Kim J.-S."/>
            <person name="Park S.-H."/>
        </authorList>
    </citation>
    <scope>NUCLEOTIDE SEQUENCE [LARGE SCALE GENOMIC DNA]</scope>
    <source>
        <strain evidence="1 2">KGMB01111</strain>
    </source>
</reference>
<sequence>MQRVKWETFRRNGESVMEIKSLLIKDTTKEERIRIVQEGLNQCGGACDFCNGCDNLGGGSVDTFYEPYINGEKELREINEEYRKNMGLVR</sequence>
<keyword evidence="2" id="KW-1185">Reference proteome</keyword>
<dbReference type="AlphaFoldDB" id="A0A4Q1RJK4"/>